<evidence type="ECO:0000256" key="3">
    <source>
        <dbReference type="ARBA" id="ARBA00022723"/>
    </source>
</evidence>
<name>A0A367ZUB1_9BACT</name>
<dbReference type="GO" id="GO:0006284">
    <property type="term" value="P:base-excision repair"/>
    <property type="evidence" value="ECO:0007669"/>
    <property type="project" value="TreeGrafter"/>
</dbReference>
<dbReference type="Pfam" id="PF01261">
    <property type="entry name" value="AP_endonuc_2"/>
    <property type="match status" value="1"/>
</dbReference>
<comment type="cofactor">
    <cofactor evidence="1">
        <name>Zn(2+)</name>
        <dbReference type="ChEBI" id="CHEBI:29105"/>
    </cofactor>
</comment>
<keyword evidence="3" id="KW-0479">Metal-binding</keyword>
<dbReference type="InterPro" id="IPR036237">
    <property type="entry name" value="Xyl_isomerase-like_sf"/>
</dbReference>
<organism evidence="10 11">
    <name type="scientific">Candidatus Ozemobacter sibiricus</name>
    <dbReference type="NCBI Taxonomy" id="2268124"/>
    <lineage>
        <taxon>Bacteria</taxon>
        <taxon>Candidatus Ozemobacteria</taxon>
        <taxon>Candidatus Ozemobacterales</taxon>
        <taxon>Candidatus Ozemobacteraceae</taxon>
        <taxon>Candidatus Ozemobacter</taxon>
    </lineage>
</organism>
<evidence type="ECO:0000313" key="11">
    <source>
        <dbReference type="Proteomes" id="UP000252355"/>
    </source>
</evidence>
<feature type="region of interest" description="Disordered" evidence="8">
    <location>
        <begin position="284"/>
        <end position="312"/>
    </location>
</feature>
<dbReference type="InterPro" id="IPR001719">
    <property type="entry name" value="AP_endonuc_2"/>
</dbReference>
<evidence type="ECO:0000313" key="10">
    <source>
        <dbReference type="EMBL" id="RCK81735.1"/>
    </source>
</evidence>
<evidence type="ECO:0000256" key="4">
    <source>
        <dbReference type="ARBA" id="ARBA00022763"/>
    </source>
</evidence>
<keyword evidence="7" id="KW-0234">DNA repair</keyword>
<dbReference type="InterPro" id="IPR018246">
    <property type="entry name" value="AP_endonuc_F2_Zn_BS"/>
</dbReference>
<dbReference type="Proteomes" id="UP000252355">
    <property type="component" value="Unassembled WGS sequence"/>
</dbReference>
<dbReference type="GO" id="GO:0008270">
    <property type="term" value="F:zinc ion binding"/>
    <property type="evidence" value="ECO:0007669"/>
    <property type="project" value="InterPro"/>
</dbReference>
<evidence type="ECO:0000259" key="9">
    <source>
        <dbReference type="Pfam" id="PF01261"/>
    </source>
</evidence>
<gene>
    <name evidence="10" type="ORF">OZSIB_0869</name>
</gene>
<keyword evidence="5" id="KW-0378">Hydrolase</keyword>
<dbReference type="PROSITE" id="PS00731">
    <property type="entry name" value="AP_NUCLEASE_F2_3"/>
    <property type="match status" value="1"/>
</dbReference>
<keyword evidence="6" id="KW-0862">Zinc</keyword>
<dbReference type="NCBIfam" id="TIGR00587">
    <property type="entry name" value="nfo"/>
    <property type="match status" value="1"/>
</dbReference>
<dbReference type="Gene3D" id="3.20.20.150">
    <property type="entry name" value="Divalent-metal-dependent TIM barrel enzymes"/>
    <property type="match status" value="1"/>
</dbReference>
<evidence type="ECO:0000256" key="1">
    <source>
        <dbReference type="ARBA" id="ARBA00001947"/>
    </source>
</evidence>
<accession>A0A367ZUB1</accession>
<dbReference type="PANTHER" id="PTHR21445:SF0">
    <property type="entry name" value="APURINIC-APYRIMIDINIC ENDONUCLEASE"/>
    <property type="match status" value="1"/>
</dbReference>
<keyword evidence="10" id="KW-0255">Endonuclease</keyword>
<reference evidence="10 11" key="1">
    <citation type="submission" date="2018-05" db="EMBL/GenBank/DDBJ databases">
        <title>A metagenomic window into the 2 km-deep terrestrial subsurface aquifer revealed taxonomically and functionally diverse microbial community comprising novel uncultured bacterial lineages.</title>
        <authorList>
            <person name="Kadnikov V.V."/>
            <person name="Mardanov A.V."/>
            <person name="Beletsky A.V."/>
            <person name="Banks D."/>
            <person name="Pimenov N.V."/>
            <person name="Frank Y.A."/>
            <person name="Karnachuk O.V."/>
            <person name="Ravin N.V."/>
        </authorList>
    </citation>
    <scope>NUCLEOTIDE SEQUENCE [LARGE SCALE GENOMIC DNA]</scope>
    <source>
        <strain evidence="10">BY5</strain>
    </source>
</reference>
<protein>
    <submittedName>
        <fullName evidence="10">Endonuclease IV</fullName>
    </submittedName>
</protein>
<sequence>MAWPNDLRVGFHLSMAGGPARLFRRYDDRGCTAFQMFLGSPRSWDVAEWSDDWLAAFREELCRRGSPPVVAHTRYLLNLASRHDAVRARSIATLRAEYRAASRLGADFLVLHMGSHPERERGLALMREGLLAALAEVAGPHPLLLLENTAGEAHDLGTAPADLAAIRTQLPFPTGICWDTCHAFQAGFDLTTAEGRRMLEQALVRAFGADGVAVVHLNDALFPRGRGRDRHAALDQGHIGALALASFLRSPLLRGATVIFETPQPDGPDDPAADLANRERLRRAFLEEPSSQTEGTPSILRGRGAARRTVPP</sequence>
<comment type="caution">
    <text evidence="10">The sequence shown here is derived from an EMBL/GenBank/DDBJ whole genome shotgun (WGS) entry which is preliminary data.</text>
</comment>
<dbReference type="SMART" id="SM00518">
    <property type="entry name" value="AP2Ec"/>
    <property type="match status" value="1"/>
</dbReference>
<dbReference type="PROSITE" id="PS51432">
    <property type="entry name" value="AP_NUCLEASE_F2_4"/>
    <property type="match status" value="1"/>
</dbReference>
<comment type="similarity">
    <text evidence="2">Belongs to the AP endonuclease 2 family.</text>
</comment>
<evidence type="ECO:0000256" key="2">
    <source>
        <dbReference type="ARBA" id="ARBA00005340"/>
    </source>
</evidence>
<evidence type="ECO:0000256" key="5">
    <source>
        <dbReference type="ARBA" id="ARBA00022801"/>
    </source>
</evidence>
<proteinExistence type="inferred from homology"/>
<evidence type="ECO:0000256" key="7">
    <source>
        <dbReference type="ARBA" id="ARBA00023204"/>
    </source>
</evidence>
<dbReference type="PANTHER" id="PTHR21445">
    <property type="entry name" value="ENDONUCLEASE IV ENDODEOXYRIBONUCLEASE IV"/>
    <property type="match status" value="1"/>
</dbReference>
<dbReference type="InterPro" id="IPR013022">
    <property type="entry name" value="Xyl_isomerase-like_TIM-brl"/>
</dbReference>
<dbReference type="AlphaFoldDB" id="A0A367ZUB1"/>
<dbReference type="GO" id="GO:0003906">
    <property type="term" value="F:DNA-(apurinic or apyrimidinic site) endonuclease activity"/>
    <property type="evidence" value="ECO:0007669"/>
    <property type="project" value="TreeGrafter"/>
</dbReference>
<evidence type="ECO:0000256" key="6">
    <source>
        <dbReference type="ARBA" id="ARBA00022833"/>
    </source>
</evidence>
<feature type="domain" description="Xylose isomerase-like TIM barrel" evidence="9">
    <location>
        <begin position="27"/>
        <end position="273"/>
    </location>
</feature>
<evidence type="ECO:0000256" key="8">
    <source>
        <dbReference type="SAM" id="MobiDB-lite"/>
    </source>
</evidence>
<keyword evidence="4" id="KW-0227">DNA damage</keyword>
<dbReference type="GO" id="GO:0008081">
    <property type="term" value="F:phosphoric diester hydrolase activity"/>
    <property type="evidence" value="ECO:0007669"/>
    <property type="project" value="TreeGrafter"/>
</dbReference>
<dbReference type="GO" id="GO:0003677">
    <property type="term" value="F:DNA binding"/>
    <property type="evidence" value="ECO:0007669"/>
    <property type="project" value="InterPro"/>
</dbReference>
<dbReference type="EMBL" id="QOQW01000001">
    <property type="protein sequence ID" value="RCK81735.1"/>
    <property type="molecule type" value="Genomic_DNA"/>
</dbReference>
<keyword evidence="10" id="KW-0540">Nuclease</keyword>
<dbReference type="SUPFAM" id="SSF51658">
    <property type="entry name" value="Xylose isomerase-like"/>
    <property type="match status" value="1"/>
</dbReference>